<proteinExistence type="predicted"/>
<keyword evidence="1" id="KW-1133">Transmembrane helix</keyword>
<keyword evidence="1" id="KW-0812">Transmembrane</keyword>
<dbReference type="Proteomes" id="UP000074903">
    <property type="component" value="Unassembled WGS sequence"/>
</dbReference>
<reference evidence="2 3" key="1">
    <citation type="submission" date="2016-02" db="EMBL/GenBank/DDBJ databases">
        <authorList>
            <consortium name="Pathogen Informatics"/>
        </authorList>
    </citation>
    <scope>NUCLEOTIDE SEQUENCE [LARGE SCALE GENOMIC DNA]</scope>
    <source>
        <strain evidence="2 3">SS993</strain>
    </source>
</reference>
<evidence type="ECO:0000256" key="1">
    <source>
        <dbReference type="SAM" id="Phobius"/>
    </source>
</evidence>
<evidence type="ECO:0000313" key="2">
    <source>
        <dbReference type="EMBL" id="CYX35046.1"/>
    </source>
</evidence>
<dbReference type="AlphaFoldDB" id="A0A0Z8UCC5"/>
<sequence>MIKKNYHSQRLMVTEKKLSVLKRYAFFILYQLSKCMNSELVAIFLMIIRKR</sequence>
<feature type="transmembrane region" description="Helical" evidence="1">
    <location>
        <begin position="24"/>
        <end position="48"/>
    </location>
</feature>
<protein>
    <submittedName>
        <fullName evidence="2">Uncharacterized protein</fullName>
    </submittedName>
</protein>
<name>A0A0Z8UCC5_STRSU</name>
<evidence type="ECO:0000313" key="3">
    <source>
        <dbReference type="Proteomes" id="UP000074903"/>
    </source>
</evidence>
<gene>
    <name evidence="2" type="ORF">ERS132531_00203</name>
</gene>
<dbReference type="EMBL" id="FILX01000002">
    <property type="protein sequence ID" value="CYX35046.1"/>
    <property type="molecule type" value="Genomic_DNA"/>
</dbReference>
<organism evidence="2 3">
    <name type="scientific">Streptococcus suis</name>
    <dbReference type="NCBI Taxonomy" id="1307"/>
    <lineage>
        <taxon>Bacteria</taxon>
        <taxon>Bacillati</taxon>
        <taxon>Bacillota</taxon>
        <taxon>Bacilli</taxon>
        <taxon>Lactobacillales</taxon>
        <taxon>Streptococcaceae</taxon>
        <taxon>Streptococcus</taxon>
    </lineage>
</organism>
<accession>A0A0Z8UCC5</accession>
<keyword evidence="1" id="KW-0472">Membrane</keyword>